<accession>A0ABV4TNB9</accession>
<dbReference type="RefSeq" id="WP_373392934.1">
    <property type="nucleotide sequence ID" value="NZ_JBCFQK010000027.1"/>
</dbReference>
<evidence type="ECO:0000259" key="1">
    <source>
        <dbReference type="Pfam" id="PF09537"/>
    </source>
</evidence>
<sequence length="150" mass="17155">MEKYTAPLSSKLNDLLEKINDGEKGFKKAADHTDHVFLKKYFERKSKERYDFANELNIEFSMFGLHDDTSGGSIAGAVHRTWMDIKALFSVDNEEAMLEEAITGEKAALEDYNEILTQSSLPLRTRALLLKQKEAIENDLRIITKIEDLK</sequence>
<dbReference type="InterPro" id="IPR012347">
    <property type="entry name" value="Ferritin-like"/>
</dbReference>
<dbReference type="EMBL" id="JBCFQK010000027">
    <property type="protein sequence ID" value="MFA9195625.1"/>
    <property type="molecule type" value="Genomic_DNA"/>
</dbReference>
<evidence type="ECO:0000313" key="3">
    <source>
        <dbReference type="Proteomes" id="UP001574170"/>
    </source>
</evidence>
<feature type="domain" description="DUF2383" evidence="1">
    <location>
        <begin position="9"/>
        <end position="117"/>
    </location>
</feature>
<dbReference type="Gene3D" id="1.20.1260.10">
    <property type="match status" value="1"/>
</dbReference>
<name>A0ABV4TNB9_9FLAO</name>
<dbReference type="Proteomes" id="UP001574170">
    <property type="component" value="Unassembled WGS sequence"/>
</dbReference>
<proteinExistence type="predicted"/>
<gene>
    <name evidence="2" type="ORF">AAGV33_14530</name>
</gene>
<protein>
    <submittedName>
        <fullName evidence="2">PA2169 family four-helix-bundle protein</fullName>
    </submittedName>
</protein>
<dbReference type="NCBIfam" id="TIGR02284">
    <property type="entry name" value="PA2169 family four-helix-bundle protein"/>
    <property type="match status" value="1"/>
</dbReference>
<dbReference type="Pfam" id="PF09537">
    <property type="entry name" value="DUF2383"/>
    <property type="match status" value="1"/>
</dbReference>
<dbReference type="InterPro" id="IPR011971">
    <property type="entry name" value="CHP02284"/>
</dbReference>
<organism evidence="2 3">
    <name type="scientific">Flavobacterium magnesitis</name>
    <dbReference type="NCBI Taxonomy" id="3138077"/>
    <lineage>
        <taxon>Bacteria</taxon>
        <taxon>Pseudomonadati</taxon>
        <taxon>Bacteroidota</taxon>
        <taxon>Flavobacteriia</taxon>
        <taxon>Flavobacteriales</taxon>
        <taxon>Flavobacteriaceae</taxon>
        <taxon>Flavobacterium</taxon>
    </lineage>
</organism>
<evidence type="ECO:0000313" key="2">
    <source>
        <dbReference type="EMBL" id="MFA9195625.1"/>
    </source>
</evidence>
<dbReference type="InterPro" id="IPR019052">
    <property type="entry name" value="DUF2383"/>
</dbReference>
<keyword evidence="3" id="KW-1185">Reference proteome</keyword>
<comment type="caution">
    <text evidence="2">The sequence shown here is derived from an EMBL/GenBank/DDBJ whole genome shotgun (WGS) entry which is preliminary data.</text>
</comment>
<reference evidence="2 3" key="1">
    <citation type="submission" date="2024-04" db="EMBL/GenBank/DDBJ databases">
        <title>New Clade of Flavobacterium.</title>
        <authorList>
            <person name="Matos L."/>
            <person name="Proenca D.N."/>
            <person name="Fransisco R.M."/>
            <person name="Chung A.P."/>
            <person name="Maccario L."/>
            <person name="Sorensen S.J."/>
            <person name="Morais P.V."/>
        </authorList>
    </citation>
    <scope>NUCLEOTIDE SEQUENCE [LARGE SCALE GENOMIC DNA]</scope>
    <source>
        <strain evidence="2 3">FBOR7N2.3</strain>
    </source>
</reference>